<feature type="modified residue" description="4-aspartylphosphate" evidence="1">
    <location>
        <position position="53"/>
    </location>
</feature>
<dbReference type="InterPro" id="IPR001633">
    <property type="entry name" value="EAL_dom"/>
</dbReference>
<dbReference type="CDD" id="cd01948">
    <property type="entry name" value="EAL"/>
    <property type="match status" value="1"/>
</dbReference>
<dbReference type="Pfam" id="PF00563">
    <property type="entry name" value="EAL"/>
    <property type="match status" value="1"/>
</dbReference>
<dbReference type="SUPFAM" id="SSF141868">
    <property type="entry name" value="EAL domain-like"/>
    <property type="match status" value="1"/>
</dbReference>
<comment type="caution">
    <text evidence="4">The sequence shown here is derived from an EMBL/GenBank/DDBJ whole genome shotgun (WGS) entry which is preliminary data.</text>
</comment>
<dbReference type="Gene3D" id="3.20.20.450">
    <property type="entry name" value="EAL domain"/>
    <property type="match status" value="1"/>
</dbReference>
<protein>
    <submittedName>
        <fullName evidence="4">EAL domain-containing protein</fullName>
    </submittedName>
</protein>
<feature type="domain" description="EAL" evidence="3">
    <location>
        <begin position="127"/>
        <end position="380"/>
    </location>
</feature>
<accession>A0ABS8DP58</accession>
<dbReference type="RefSeq" id="WP_227388415.1">
    <property type="nucleotide sequence ID" value="NZ_JBHSCJ010000003.1"/>
</dbReference>
<gene>
    <name evidence="4" type="ORF">GEV37_01565</name>
</gene>
<evidence type="ECO:0000259" key="3">
    <source>
        <dbReference type="PROSITE" id="PS50883"/>
    </source>
</evidence>
<evidence type="ECO:0000313" key="4">
    <source>
        <dbReference type="EMBL" id="MCB8887818.1"/>
    </source>
</evidence>
<evidence type="ECO:0000313" key="5">
    <source>
        <dbReference type="Proteomes" id="UP001319882"/>
    </source>
</evidence>
<dbReference type="SMART" id="SM00052">
    <property type="entry name" value="EAL"/>
    <property type="match status" value="1"/>
</dbReference>
<evidence type="ECO:0000259" key="2">
    <source>
        <dbReference type="PROSITE" id="PS50110"/>
    </source>
</evidence>
<dbReference type="InterPro" id="IPR011006">
    <property type="entry name" value="CheY-like_superfamily"/>
</dbReference>
<dbReference type="EMBL" id="WHVL01000001">
    <property type="protein sequence ID" value="MCB8887818.1"/>
    <property type="molecule type" value="Genomic_DNA"/>
</dbReference>
<dbReference type="InterPro" id="IPR035919">
    <property type="entry name" value="EAL_sf"/>
</dbReference>
<reference evidence="4 5" key="1">
    <citation type="journal article" date="2021" name="Sci. Rep.">
        <title>Genome analysis of a halophilic bacterium Halomonas malpeensis YU-PRIM-29(T) reveals its exopolysaccharide and pigment producing capabilities.</title>
        <authorList>
            <person name="Athmika"/>
            <person name="Ghate S.D."/>
            <person name="Arun A.B."/>
            <person name="Rao S.S."/>
            <person name="Kumar S.T.A."/>
            <person name="Kandiyil M.K."/>
            <person name="Saptami K."/>
            <person name="Rekha P.D."/>
        </authorList>
    </citation>
    <scope>NUCLEOTIDE SEQUENCE [LARGE SCALE GENOMIC DNA]</scope>
    <source>
        <strain evidence="5">prim 29</strain>
    </source>
</reference>
<organism evidence="4 5">
    <name type="scientific">Vreelandella malpeensis</name>
    <dbReference type="NCBI Taxonomy" id="1172368"/>
    <lineage>
        <taxon>Bacteria</taxon>
        <taxon>Pseudomonadati</taxon>
        <taxon>Pseudomonadota</taxon>
        <taxon>Gammaproteobacteria</taxon>
        <taxon>Oceanospirillales</taxon>
        <taxon>Halomonadaceae</taxon>
        <taxon>Vreelandella</taxon>
    </lineage>
</organism>
<dbReference type="InterPro" id="IPR050706">
    <property type="entry name" value="Cyclic-di-GMP_PDE-like"/>
</dbReference>
<dbReference type="InterPro" id="IPR001789">
    <property type="entry name" value="Sig_transdc_resp-reg_receiver"/>
</dbReference>
<keyword evidence="1" id="KW-0597">Phosphoprotein</keyword>
<dbReference type="PANTHER" id="PTHR33121">
    <property type="entry name" value="CYCLIC DI-GMP PHOSPHODIESTERASE PDEF"/>
    <property type="match status" value="1"/>
</dbReference>
<proteinExistence type="predicted"/>
<sequence length="395" mass="43036">MPSHALVIDDDIDIQLLCEMLLRRHGYEVETAGSLGQLARHPSLLEADLILLDLGLGEFTGLDILDYLHDLRLNTAILLISSCSQEQATHALAVGRAKGLRMLGFLPKADMLTGLAGFLTPLDIAPQMPTPAELATAIESDELLLVYQPKQALEGGHIVGVEALVRWKHPTHGTLPPNSFIPMAEQHDMMVPLTWRVLELALAQQARWHARGWPLGIAVNVDADFIKSEGVLEAFDRLTEHHGIDNRLLTLELTESVGIDCLGYARHILEALRERGCQLSLDDFGTGYSSLVQLYRLPFSELKVDRSFVSSMEHDDAAQAIALSIIDLGKRMGLCVVAEGIETAAQRDLLAEAGCGVGQGYFIARPMEAAALAGWLEHRQSPTQPATSPSSVKAV</sequence>
<keyword evidence="5" id="KW-1185">Reference proteome</keyword>
<feature type="domain" description="Response regulatory" evidence="2">
    <location>
        <begin position="4"/>
        <end position="123"/>
    </location>
</feature>
<dbReference type="Proteomes" id="UP001319882">
    <property type="component" value="Unassembled WGS sequence"/>
</dbReference>
<name>A0ABS8DP58_9GAMM</name>
<dbReference type="SMART" id="SM00448">
    <property type="entry name" value="REC"/>
    <property type="match status" value="1"/>
</dbReference>
<dbReference type="Pfam" id="PF00072">
    <property type="entry name" value="Response_reg"/>
    <property type="match status" value="1"/>
</dbReference>
<dbReference type="PANTHER" id="PTHR33121:SF71">
    <property type="entry name" value="OXYGEN SENSOR PROTEIN DOSP"/>
    <property type="match status" value="1"/>
</dbReference>
<dbReference type="Gene3D" id="3.40.50.2300">
    <property type="match status" value="1"/>
</dbReference>
<evidence type="ECO:0000256" key="1">
    <source>
        <dbReference type="PROSITE-ProRule" id="PRU00169"/>
    </source>
</evidence>
<dbReference type="PROSITE" id="PS50110">
    <property type="entry name" value="RESPONSE_REGULATORY"/>
    <property type="match status" value="1"/>
</dbReference>
<dbReference type="SUPFAM" id="SSF52172">
    <property type="entry name" value="CheY-like"/>
    <property type="match status" value="1"/>
</dbReference>
<dbReference type="PROSITE" id="PS50883">
    <property type="entry name" value="EAL"/>
    <property type="match status" value="1"/>
</dbReference>